<feature type="region of interest" description="Disordered" evidence="1">
    <location>
        <begin position="60"/>
        <end position="121"/>
    </location>
</feature>
<proteinExistence type="predicted"/>
<reference evidence="2 3" key="1">
    <citation type="journal article" date="2017" name="Gigascience">
        <title>Genome sequence of the small brown planthopper, Laodelphax striatellus.</title>
        <authorList>
            <person name="Zhu J."/>
            <person name="Jiang F."/>
            <person name="Wang X."/>
            <person name="Yang P."/>
            <person name="Bao Y."/>
            <person name="Zhao W."/>
            <person name="Wang W."/>
            <person name="Lu H."/>
            <person name="Wang Q."/>
            <person name="Cui N."/>
            <person name="Li J."/>
            <person name="Chen X."/>
            <person name="Luo L."/>
            <person name="Yu J."/>
            <person name="Kang L."/>
            <person name="Cui F."/>
        </authorList>
    </citation>
    <scope>NUCLEOTIDE SEQUENCE [LARGE SCALE GENOMIC DNA]</scope>
    <source>
        <strain evidence="2">Lst14</strain>
    </source>
</reference>
<gene>
    <name evidence="2" type="ORF">LSTR_LSTR014996</name>
</gene>
<dbReference type="EMBL" id="QKKF02016443">
    <property type="protein sequence ID" value="RZF41724.1"/>
    <property type="molecule type" value="Genomic_DNA"/>
</dbReference>
<evidence type="ECO:0000313" key="2">
    <source>
        <dbReference type="EMBL" id="RZF41724.1"/>
    </source>
</evidence>
<accession>A0A482X7G1</accession>
<name>A0A482X7G1_LAOST</name>
<protein>
    <submittedName>
        <fullName evidence="2">Uncharacterized protein</fullName>
    </submittedName>
</protein>
<dbReference type="Proteomes" id="UP000291343">
    <property type="component" value="Unassembled WGS sequence"/>
</dbReference>
<evidence type="ECO:0000256" key="1">
    <source>
        <dbReference type="SAM" id="MobiDB-lite"/>
    </source>
</evidence>
<sequence>MEAYDHDQTKPVAEFLATAIRQSVTRKYDVVCPSRFPGHFTGTIRPPDNILDPLCHARKEASALSSPPSDRQGLFPATRDSRQSSRQQINQSTERPDKNLHRTSSLRVNKQNVPINGPAHC</sequence>
<keyword evidence="3" id="KW-1185">Reference proteome</keyword>
<dbReference type="InParanoid" id="A0A482X7G1"/>
<organism evidence="2 3">
    <name type="scientific">Laodelphax striatellus</name>
    <name type="common">Small brown planthopper</name>
    <name type="synonym">Delphax striatella</name>
    <dbReference type="NCBI Taxonomy" id="195883"/>
    <lineage>
        <taxon>Eukaryota</taxon>
        <taxon>Metazoa</taxon>
        <taxon>Ecdysozoa</taxon>
        <taxon>Arthropoda</taxon>
        <taxon>Hexapoda</taxon>
        <taxon>Insecta</taxon>
        <taxon>Pterygota</taxon>
        <taxon>Neoptera</taxon>
        <taxon>Paraneoptera</taxon>
        <taxon>Hemiptera</taxon>
        <taxon>Auchenorrhyncha</taxon>
        <taxon>Fulgoroidea</taxon>
        <taxon>Delphacidae</taxon>
        <taxon>Criomorphinae</taxon>
        <taxon>Laodelphax</taxon>
    </lineage>
</organism>
<comment type="caution">
    <text evidence="2">The sequence shown here is derived from an EMBL/GenBank/DDBJ whole genome shotgun (WGS) entry which is preliminary data.</text>
</comment>
<evidence type="ECO:0000313" key="3">
    <source>
        <dbReference type="Proteomes" id="UP000291343"/>
    </source>
</evidence>
<dbReference type="AlphaFoldDB" id="A0A482X7G1"/>
<feature type="compositionally biased region" description="Polar residues" evidence="1">
    <location>
        <begin position="102"/>
        <end position="114"/>
    </location>
</feature>